<organism evidence="2 3">
    <name type="scientific">Xanthomonas pisi</name>
    <dbReference type="NCBI Taxonomy" id="56457"/>
    <lineage>
        <taxon>Bacteria</taxon>
        <taxon>Pseudomonadati</taxon>
        <taxon>Pseudomonadota</taxon>
        <taxon>Gammaproteobacteria</taxon>
        <taxon>Lysobacterales</taxon>
        <taxon>Lysobacteraceae</taxon>
        <taxon>Xanthomonas</taxon>
    </lineage>
</organism>
<feature type="repeat" description="ANK" evidence="1">
    <location>
        <begin position="70"/>
        <end position="102"/>
    </location>
</feature>
<dbReference type="SMART" id="SM00248">
    <property type="entry name" value="ANK"/>
    <property type="match status" value="2"/>
</dbReference>
<dbReference type="PROSITE" id="PS50088">
    <property type="entry name" value="ANK_REPEAT"/>
    <property type="match status" value="2"/>
</dbReference>
<dbReference type="Pfam" id="PF12796">
    <property type="entry name" value="Ank_2"/>
    <property type="match status" value="1"/>
</dbReference>
<dbReference type="Gene3D" id="1.25.40.20">
    <property type="entry name" value="Ankyrin repeat-containing domain"/>
    <property type="match status" value="1"/>
</dbReference>
<dbReference type="OrthoDB" id="264542at2"/>
<feature type="repeat" description="ANK" evidence="1">
    <location>
        <begin position="37"/>
        <end position="69"/>
    </location>
</feature>
<dbReference type="EMBL" id="MDEI01000017">
    <property type="protein sequence ID" value="PPU67064.1"/>
    <property type="molecule type" value="Genomic_DNA"/>
</dbReference>
<dbReference type="RefSeq" id="WP_104612220.1">
    <property type="nucleotide sequence ID" value="NZ_MDEI01000017.1"/>
</dbReference>
<evidence type="ECO:0000313" key="3">
    <source>
        <dbReference type="Proteomes" id="UP000238191"/>
    </source>
</evidence>
<dbReference type="Proteomes" id="UP000238191">
    <property type="component" value="Unassembled WGS sequence"/>
</dbReference>
<gene>
    <name evidence="2" type="ORF">XpiCFBP4643_17610</name>
</gene>
<dbReference type="PANTHER" id="PTHR24125:SF5">
    <property type="entry name" value="ANKYRIN REPEAT PROTEIN"/>
    <property type="match status" value="1"/>
</dbReference>
<name>A0A2S7D025_9XANT</name>
<reference evidence="3" key="1">
    <citation type="submission" date="2016-08" db="EMBL/GenBank/DDBJ databases">
        <authorList>
            <person name="Merda D."/>
            <person name="Briand M."/>
            <person name="Taghouti G."/>
            <person name="Carrere S."/>
            <person name="Gouzy J."/>
            <person name="Portier P."/>
            <person name="Jacques M.-A."/>
            <person name="Fischer-Le Saux M."/>
        </authorList>
    </citation>
    <scope>NUCLEOTIDE SEQUENCE [LARGE SCALE GENOMIC DNA]</scope>
    <source>
        <strain evidence="3">CFBP4643</strain>
    </source>
</reference>
<proteinExistence type="predicted"/>
<evidence type="ECO:0000256" key="1">
    <source>
        <dbReference type="PROSITE-ProRule" id="PRU00023"/>
    </source>
</evidence>
<dbReference type="PROSITE" id="PS50297">
    <property type="entry name" value="ANK_REP_REGION"/>
    <property type="match status" value="2"/>
</dbReference>
<sequence length="126" mass="14188">MIAHDEPNSLHSVLSEFRKMAMFENYNITGPESRGMDNDTPLHIAALEGRVDILKIFLPFVKNVNIQGGIGNTPLHYAVSKEKLDATHLLLNHKADINFKNDYGDTPLMLMGNKPLFEKIVKEQSI</sequence>
<dbReference type="InterPro" id="IPR052457">
    <property type="entry name" value="Ankyrin-DD_containing_protein"/>
</dbReference>
<accession>A0A2S7D025</accession>
<comment type="caution">
    <text evidence="2">The sequence shown here is derived from an EMBL/GenBank/DDBJ whole genome shotgun (WGS) entry which is preliminary data.</text>
</comment>
<dbReference type="AlphaFoldDB" id="A0A2S7D025"/>
<dbReference type="InterPro" id="IPR036770">
    <property type="entry name" value="Ankyrin_rpt-contain_sf"/>
</dbReference>
<dbReference type="PRINTS" id="PR01415">
    <property type="entry name" value="ANKYRIN"/>
</dbReference>
<dbReference type="PANTHER" id="PTHR24125">
    <property type="entry name" value="ANKYRIN REPEAT AND DEATH DOMAIN-CONTAINING PROTEIN"/>
    <property type="match status" value="1"/>
</dbReference>
<keyword evidence="3" id="KW-1185">Reference proteome</keyword>
<dbReference type="SUPFAM" id="SSF48403">
    <property type="entry name" value="Ankyrin repeat"/>
    <property type="match status" value="1"/>
</dbReference>
<dbReference type="InterPro" id="IPR002110">
    <property type="entry name" value="Ankyrin_rpt"/>
</dbReference>
<evidence type="ECO:0000313" key="2">
    <source>
        <dbReference type="EMBL" id="PPU67064.1"/>
    </source>
</evidence>
<protein>
    <submittedName>
        <fullName evidence="2">Uncharacterized protein</fullName>
    </submittedName>
</protein>
<keyword evidence="1" id="KW-0040">ANK repeat</keyword>